<name>A0A3G8XIC1_9FLAO</name>
<keyword evidence="3" id="KW-1185">Reference proteome</keyword>
<dbReference type="RefSeq" id="WP_125024512.1">
    <property type="nucleotide sequence ID" value="NZ_CP034159.1"/>
</dbReference>
<feature type="transmembrane region" description="Helical" evidence="1">
    <location>
        <begin position="71"/>
        <end position="89"/>
    </location>
</feature>
<accession>A0A3G8XIC1</accession>
<dbReference type="AlphaFoldDB" id="A0A3G8XIC1"/>
<evidence type="ECO:0000313" key="3">
    <source>
        <dbReference type="Proteomes" id="UP000270185"/>
    </source>
</evidence>
<keyword evidence="1" id="KW-0812">Transmembrane</keyword>
<feature type="transmembrane region" description="Helical" evidence="1">
    <location>
        <begin position="38"/>
        <end position="59"/>
    </location>
</feature>
<keyword evidence="1" id="KW-1133">Transmembrane helix</keyword>
<keyword evidence="1" id="KW-0472">Membrane</keyword>
<gene>
    <name evidence="2" type="ORF">EIB73_08615</name>
</gene>
<feature type="transmembrane region" description="Helical" evidence="1">
    <location>
        <begin position="6"/>
        <end position="22"/>
    </location>
</feature>
<sequence>MNEFSTAFLATLNIGSFIYFGVDKRKSKKNKQRIPERSLLIMTLFGGTIGSVLGMLIFNHKICKRNFVFKILAIIVIQILVIYLIYNYYK</sequence>
<dbReference type="InterPro" id="IPR010718">
    <property type="entry name" value="DUF1294"/>
</dbReference>
<reference evidence="3" key="1">
    <citation type="submission" date="2018-11" db="EMBL/GenBank/DDBJ databases">
        <title>Proposal to divide the Flavobacteriaceae and reorganize its genera based on Amino Acid Identity values calculated from whole genome sequences.</title>
        <authorList>
            <person name="Nicholson A.C."/>
            <person name="Gulvik C.A."/>
            <person name="Whitney A.M."/>
            <person name="Humrighouse B.W."/>
            <person name="Bell M."/>
            <person name="Holmes B."/>
            <person name="Steigerwalt A.G."/>
            <person name="Villarma A."/>
            <person name="Sheth M."/>
            <person name="Batra D."/>
            <person name="Pryor J."/>
            <person name="Bernardet J.-F."/>
            <person name="Hugo C."/>
            <person name="Kampfer P."/>
            <person name="Newman J.D."/>
            <person name="McQuiston J.R."/>
        </authorList>
    </citation>
    <scope>NUCLEOTIDE SEQUENCE [LARGE SCALE GENOMIC DNA]</scope>
    <source>
        <strain evidence="3">G0081</strain>
    </source>
</reference>
<proteinExistence type="predicted"/>
<dbReference type="OrthoDB" id="1080927at2"/>
<evidence type="ECO:0000256" key="1">
    <source>
        <dbReference type="SAM" id="Phobius"/>
    </source>
</evidence>
<dbReference type="Proteomes" id="UP000270185">
    <property type="component" value="Chromosome"/>
</dbReference>
<dbReference type="KEGG" id="ccas:EIB73_08615"/>
<dbReference type="Pfam" id="PF06961">
    <property type="entry name" value="DUF1294"/>
    <property type="match status" value="1"/>
</dbReference>
<organism evidence="2 3">
    <name type="scientific">Kaistella carnis</name>
    <dbReference type="NCBI Taxonomy" id="1241979"/>
    <lineage>
        <taxon>Bacteria</taxon>
        <taxon>Pseudomonadati</taxon>
        <taxon>Bacteroidota</taxon>
        <taxon>Flavobacteriia</taxon>
        <taxon>Flavobacteriales</taxon>
        <taxon>Weeksellaceae</taxon>
        <taxon>Chryseobacterium group</taxon>
        <taxon>Kaistella</taxon>
    </lineage>
</organism>
<protein>
    <submittedName>
        <fullName evidence="2">DUF1294 domain-containing protein</fullName>
    </submittedName>
</protein>
<dbReference type="EMBL" id="CP034159">
    <property type="protein sequence ID" value="AZI33235.1"/>
    <property type="molecule type" value="Genomic_DNA"/>
</dbReference>
<evidence type="ECO:0000313" key="2">
    <source>
        <dbReference type="EMBL" id="AZI33235.1"/>
    </source>
</evidence>